<dbReference type="InterPro" id="IPR013149">
    <property type="entry name" value="ADH-like_C"/>
</dbReference>
<dbReference type="InterPro" id="IPR047109">
    <property type="entry name" value="CAD-like"/>
</dbReference>
<evidence type="ECO:0000313" key="9">
    <source>
        <dbReference type="EMBL" id="SFH76517.1"/>
    </source>
</evidence>
<dbReference type="SUPFAM" id="SSF50129">
    <property type="entry name" value="GroES-like"/>
    <property type="match status" value="1"/>
</dbReference>
<comment type="caution">
    <text evidence="9">The sequence shown here is derived from an EMBL/GenBank/DDBJ whole genome shotgun (WGS) entry which is preliminary data.</text>
</comment>
<dbReference type="EMBL" id="FOPW01000014">
    <property type="protein sequence ID" value="SFH76517.1"/>
    <property type="molecule type" value="Genomic_DNA"/>
</dbReference>
<dbReference type="CDD" id="cd05283">
    <property type="entry name" value="CAD1"/>
    <property type="match status" value="1"/>
</dbReference>
<evidence type="ECO:0000313" key="10">
    <source>
        <dbReference type="Proteomes" id="UP000199681"/>
    </source>
</evidence>
<dbReference type="InterPro" id="IPR036291">
    <property type="entry name" value="NAD(P)-bd_dom_sf"/>
</dbReference>
<comment type="cofactor">
    <cofactor evidence="1 7">
        <name>Zn(2+)</name>
        <dbReference type="ChEBI" id="CHEBI:29105"/>
    </cofactor>
</comment>
<dbReference type="Pfam" id="PF00107">
    <property type="entry name" value="ADH_zinc_N"/>
    <property type="match status" value="1"/>
</dbReference>
<name>A0ABY1EGH1_9MICO</name>
<evidence type="ECO:0000256" key="7">
    <source>
        <dbReference type="RuleBase" id="RU361277"/>
    </source>
</evidence>
<dbReference type="Pfam" id="PF08240">
    <property type="entry name" value="ADH_N"/>
    <property type="match status" value="1"/>
</dbReference>
<dbReference type="InterPro" id="IPR011032">
    <property type="entry name" value="GroES-like_sf"/>
</dbReference>
<keyword evidence="10" id="KW-1185">Reference proteome</keyword>
<feature type="domain" description="Enoyl reductase (ER)" evidence="8">
    <location>
        <begin position="41"/>
        <end position="371"/>
    </location>
</feature>
<evidence type="ECO:0000256" key="2">
    <source>
        <dbReference type="ARBA" id="ARBA00022723"/>
    </source>
</evidence>
<dbReference type="EC" id="1.1.1.2" evidence="5"/>
<dbReference type="SMART" id="SM00829">
    <property type="entry name" value="PKS_ER"/>
    <property type="match status" value="1"/>
</dbReference>
<proteinExistence type="inferred from homology"/>
<evidence type="ECO:0000256" key="1">
    <source>
        <dbReference type="ARBA" id="ARBA00001947"/>
    </source>
</evidence>
<sequence length="384" mass="41380">MLHERMSPPTRATARGSPAFHHRYRKTFFMTTTVPALAAPAANQPLARTTIELRTPGAHDVAIDIKFAGICHSDIHQARDEWDTGLFPMVPGHEIAGIVSAIGSGVTRYQVGDRVGVGCFVDSCRECANCLAGEEQYCLKGEVGTYNDRNHDGTPTNGGYSTAIVVDENYVLGIPDGIELSEAAPLLCAGITLFSPLTNWKAGPGKKVAILGMGGLGHMGVKIAHALGAEVTVLSQTLSKKEDGLRFGADHYYATSDPTTFTELENHFDLIVNTVAANLDLEGYLKLLALNGTLVHVGIPTEPDSVKMVWLAAQRRSIAASKIGGIRQTQEMLDFCAAHGIGADIEIISVDQVNEAYERVIRSDVRYRFVIDVATFADETRVDA</sequence>
<comment type="similarity">
    <text evidence="7">Belongs to the zinc-containing alcohol dehydrogenase family.</text>
</comment>
<dbReference type="InterPro" id="IPR013154">
    <property type="entry name" value="ADH-like_N"/>
</dbReference>
<organism evidence="9 10">
    <name type="scientific">Cryobacterium levicorallinum</name>
    <dbReference type="NCBI Taxonomy" id="995038"/>
    <lineage>
        <taxon>Bacteria</taxon>
        <taxon>Bacillati</taxon>
        <taxon>Actinomycetota</taxon>
        <taxon>Actinomycetes</taxon>
        <taxon>Micrococcales</taxon>
        <taxon>Microbacteriaceae</taxon>
        <taxon>Cryobacterium</taxon>
    </lineage>
</organism>
<keyword evidence="2 7" id="KW-0479">Metal-binding</keyword>
<dbReference type="SUPFAM" id="SSF51735">
    <property type="entry name" value="NAD(P)-binding Rossmann-fold domains"/>
    <property type="match status" value="1"/>
</dbReference>
<comment type="catalytic activity">
    <reaction evidence="6">
        <text>a primary alcohol + NADP(+) = an aldehyde + NADPH + H(+)</text>
        <dbReference type="Rhea" id="RHEA:15937"/>
        <dbReference type="ChEBI" id="CHEBI:15378"/>
        <dbReference type="ChEBI" id="CHEBI:15734"/>
        <dbReference type="ChEBI" id="CHEBI:17478"/>
        <dbReference type="ChEBI" id="CHEBI:57783"/>
        <dbReference type="ChEBI" id="CHEBI:58349"/>
        <dbReference type="EC" id="1.1.1.2"/>
    </reaction>
</comment>
<dbReference type="Proteomes" id="UP000199681">
    <property type="component" value="Unassembled WGS sequence"/>
</dbReference>
<gene>
    <name evidence="9" type="ORF">SAMN05216274_11449</name>
</gene>
<dbReference type="InterPro" id="IPR020843">
    <property type="entry name" value="ER"/>
</dbReference>
<dbReference type="PROSITE" id="PS00059">
    <property type="entry name" value="ADH_ZINC"/>
    <property type="match status" value="1"/>
</dbReference>
<evidence type="ECO:0000256" key="3">
    <source>
        <dbReference type="ARBA" id="ARBA00022833"/>
    </source>
</evidence>
<keyword evidence="4" id="KW-0560">Oxidoreductase</keyword>
<accession>A0ABY1EGH1</accession>
<dbReference type="Gene3D" id="3.90.180.10">
    <property type="entry name" value="Medium-chain alcohol dehydrogenases, catalytic domain"/>
    <property type="match status" value="1"/>
</dbReference>
<dbReference type="Gene3D" id="3.40.50.720">
    <property type="entry name" value="NAD(P)-binding Rossmann-like Domain"/>
    <property type="match status" value="1"/>
</dbReference>
<reference evidence="9 10" key="1">
    <citation type="submission" date="2016-10" db="EMBL/GenBank/DDBJ databases">
        <authorList>
            <person name="Varghese N."/>
            <person name="Submissions S."/>
        </authorList>
    </citation>
    <scope>NUCLEOTIDE SEQUENCE [LARGE SCALE GENOMIC DNA]</scope>
    <source>
        <strain evidence="9 10">GMCC 1.11211</strain>
    </source>
</reference>
<evidence type="ECO:0000259" key="8">
    <source>
        <dbReference type="SMART" id="SM00829"/>
    </source>
</evidence>
<protein>
    <recommendedName>
        <fullName evidence="5">alcohol dehydrogenase (NADP(+))</fullName>
        <ecNumber evidence="5">1.1.1.2</ecNumber>
    </recommendedName>
</protein>
<evidence type="ECO:0000256" key="6">
    <source>
        <dbReference type="ARBA" id="ARBA00048262"/>
    </source>
</evidence>
<dbReference type="PANTHER" id="PTHR42683">
    <property type="entry name" value="ALDEHYDE REDUCTASE"/>
    <property type="match status" value="1"/>
</dbReference>
<evidence type="ECO:0000256" key="4">
    <source>
        <dbReference type="ARBA" id="ARBA00023002"/>
    </source>
</evidence>
<evidence type="ECO:0000256" key="5">
    <source>
        <dbReference type="ARBA" id="ARBA00024074"/>
    </source>
</evidence>
<dbReference type="InterPro" id="IPR002328">
    <property type="entry name" value="ADH_Zn_CS"/>
</dbReference>
<keyword evidence="3 7" id="KW-0862">Zinc</keyword>